<dbReference type="GeneID" id="9045279"/>
<feature type="transmembrane region" description="Helical" evidence="1">
    <location>
        <begin position="70"/>
        <end position="103"/>
    </location>
</feature>
<keyword evidence="1" id="KW-0812">Transmembrane</keyword>
<dbReference type="EMBL" id="GG685894">
    <property type="protein sequence ID" value="EEQ99273.1"/>
    <property type="molecule type" value="Genomic_DNA"/>
</dbReference>
<keyword evidence="1" id="KW-0472">Membrane</keyword>
<dbReference type="AlphaFoldDB" id="C5LVI6"/>
<evidence type="ECO:0000313" key="2">
    <source>
        <dbReference type="EMBL" id="EEQ99273.1"/>
    </source>
</evidence>
<name>C5LVI6_PERM5</name>
<proteinExistence type="predicted"/>
<dbReference type="InParanoid" id="C5LVI6"/>
<evidence type="ECO:0000256" key="1">
    <source>
        <dbReference type="SAM" id="Phobius"/>
    </source>
</evidence>
<sequence length="190" mass="21613">MSARDWEFRQRDAYVVWEADVESKENADVRLRRMLVNSTEMNIAIHKALNVIERIPIAWNWSDPLVTRVAYVMAIPTCGVVSVILAVVPLQFMVFVIGTVVILEIFWTQEKKRKVLASEKEGGSSEEFGESERSGFGVGEKMGKITNLLRNFFWMIPDDYELGHRYVANTQRVGVGGAAKKISADFRVNR</sequence>
<accession>C5LVI6</accession>
<dbReference type="RefSeq" id="XP_002766556.1">
    <property type="nucleotide sequence ID" value="XM_002766510.1"/>
</dbReference>
<keyword evidence="3" id="KW-1185">Reference proteome</keyword>
<evidence type="ECO:0000313" key="3">
    <source>
        <dbReference type="Proteomes" id="UP000007800"/>
    </source>
</evidence>
<gene>
    <name evidence="2" type="ORF">Pmar_PMAR013325</name>
</gene>
<reference evidence="2 3" key="1">
    <citation type="submission" date="2008-07" db="EMBL/GenBank/DDBJ databases">
        <authorList>
            <person name="El-Sayed N."/>
            <person name="Caler E."/>
            <person name="Inman J."/>
            <person name="Amedeo P."/>
            <person name="Hass B."/>
            <person name="Wortman J."/>
        </authorList>
    </citation>
    <scope>NUCLEOTIDE SEQUENCE [LARGE SCALE GENOMIC DNA]</scope>
    <source>
        <strain evidence="3">ATCC 50983 / TXsc</strain>
    </source>
</reference>
<organism evidence="3">
    <name type="scientific">Perkinsus marinus (strain ATCC 50983 / TXsc)</name>
    <dbReference type="NCBI Taxonomy" id="423536"/>
    <lineage>
        <taxon>Eukaryota</taxon>
        <taxon>Sar</taxon>
        <taxon>Alveolata</taxon>
        <taxon>Perkinsozoa</taxon>
        <taxon>Perkinsea</taxon>
        <taxon>Perkinsida</taxon>
        <taxon>Perkinsidae</taxon>
        <taxon>Perkinsus</taxon>
    </lineage>
</organism>
<protein>
    <submittedName>
        <fullName evidence="2">Uncharacterized protein</fullName>
    </submittedName>
</protein>
<dbReference type="OrthoDB" id="435202at2759"/>
<keyword evidence="1" id="KW-1133">Transmembrane helix</keyword>
<dbReference type="Proteomes" id="UP000007800">
    <property type="component" value="Unassembled WGS sequence"/>
</dbReference>